<gene>
    <name evidence="1" type="ORF">HPBE_LOCUS27220</name>
</gene>
<reference evidence="3" key="2">
    <citation type="submission" date="2019-09" db="UniProtKB">
        <authorList>
            <consortium name="WormBaseParasite"/>
        </authorList>
    </citation>
    <scope>IDENTIFICATION</scope>
</reference>
<protein>
    <submittedName>
        <fullName evidence="3">Secreted protein</fullName>
    </submittedName>
</protein>
<organism evidence="2 3">
    <name type="scientific">Heligmosomoides polygyrus</name>
    <name type="common">Parasitic roundworm</name>
    <dbReference type="NCBI Taxonomy" id="6339"/>
    <lineage>
        <taxon>Eukaryota</taxon>
        <taxon>Metazoa</taxon>
        <taxon>Ecdysozoa</taxon>
        <taxon>Nematoda</taxon>
        <taxon>Chromadorea</taxon>
        <taxon>Rhabditida</taxon>
        <taxon>Rhabditina</taxon>
        <taxon>Rhabditomorpha</taxon>
        <taxon>Strongyloidea</taxon>
        <taxon>Heligmosomidae</taxon>
        <taxon>Heligmosomoides</taxon>
    </lineage>
</organism>
<keyword evidence="2" id="KW-1185">Reference proteome</keyword>
<dbReference type="EMBL" id="UZAH01042553">
    <property type="protein sequence ID" value="VDP61980.1"/>
    <property type="molecule type" value="Genomic_DNA"/>
</dbReference>
<proteinExistence type="predicted"/>
<accession>A0A3P8F8E9</accession>
<dbReference type="WBParaSite" id="HPBE_0002722101-mRNA-1">
    <property type="protein sequence ID" value="HPBE_0002722101-mRNA-1"/>
    <property type="gene ID" value="HPBE_0002722101"/>
</dbReference>
<dbReference type="Proteomes" id="UP000050761">
    <property type="component" value="Unassembled WGS sequence"/>
</dbReference>
<reference evidence="1 2" key="1">
    <citation type="submission" date="2018-11" db="EMBL/GenBank/DDBJ databases">
        <authorList>
            <consortium name="Pathogen Informatics"/>
        </authorList>
    </citation>
    <scope>NUCLEOTIDE SEQUENCE [LARGE SCALE GENOMIC DNA]</scope>
</reference>
<sequence length="69" mass="7589">MVTPLRTIKCLIGVATSFLQVHVQRIKPALPKPFFRPFSGHVYVEANLPNGVAIRTKNNVAIPSKASFT</sequence>
<evidence type="ECO:0000313" key="3">
    <source>
        <dbReference type="WBParaSite" id="HPBE_0002722101-mRNA-1"/>
    </source>
</evidence>
<evidence type="ECO:0000313" key="2">
    <source>
        <dbReference type="Proteomes" id="UP000050761"/>
    </source>
</evidence>
<accession>A0A183GX01</accession>
<evidence type="ECO:0000313" key="1">
    <source>
        <dbReference type="EMBL" id="VDP61980.1"/>
    </source>
</evidence>
<dbReference type="AlphaFoldDB" id="A0A183GX01"/>
<name>A0A183GX01_HELPZ</name>